<reference evidence="1" key="1">
    <citation type="submission" date="2021-05" db="EMBL/GenBank/DDBJ databases">
        <title>Complete genome sequence of the cellulolytic planctomycete Telmatocola sphagniphila SP2T and characterization of the first cellulase from planctomycetes.</title>
        <authorList>
            <person name="Rakitin A.L."/>
            <person name="Beletsky A.V."/>
            <person name="Naumoff D.G."/>
            <person name="Kulichevskaya I.S."/>
            <person name="Mardanov A.V."/>
            <person name="Ravin N.V."/>
            <person name="Dedysh S.N."/>
        </authorList>
    </citation>
    <scope>NUCLEOTIDE SEQUENCE</scope>
    <source>
        <strain evidence="1">SP2T</strain>
    </source>
</reference>
<evidence type="ECO:0000313" key="2">
    <source>
        <dbReference type="Proteomes" id="UP000676194"/>
    </source>
</evidence>
<name>A0A8E6B245_9BACT</name>
<gene>
    <name evidence="1" type="ORF">KIH39_14030</name>
</gene>
<sequence length="224" mass="23208">MAFKGLIFENEKSSGRFYHSAISGGHSGFLTPPSGIPIIFTFENKSMKNLLVTISAGLLLLSATETASAQRGGGHGGGGFGGGSRGGFGGGGYRGGFGGGYYGGYGGGFGLGLGLGLVSPYYGYNFGYSTYYSPSYSVDPGVTIIQQSPTYIPQQQIVQTQAATTQVTPAVSTNAPIMQIAPASAPVFTGQPASGLNAQQDSSSVMYQGYDLFFSNGRYYHVKK</sequence>
<organism evidence="1 2">
    <name type="scientific">Telmatocola sphagniphila</name>
    <dbReference type="NCBI Taxonomy" id="1123043"/>
    <lineage>
        <taxon>Bacteria</taxon>
        <taxon>Pseudomonadati</taxon>
        <taxon>Planctomycetota</taxon>
        <taxon>Planctomycetia</taxon>
        <taxon>Gemmatales</taxon>
        <taxon>Gemmataceae</taxon>
    </lineage>
</organism>
<protein>
    <submittedName>
        <fullName evidence="1">Uncharacterized protein</fullName>
    </submittedName>
</protein>
<dbReference type="Proteomes" id="UP000676194">
    <property type="component" value="Chromosome"/>
</dbReference>
<accession>A0A8E6B245</accession>
<dbReference type="KEGG" id="tsph:KIH39_14030"/>
<dbReference type="AlphaFoldDB" id="A0A8E6B245"/>
<keyword evidence="2" id="KW-1185">Reference proteome</keyword>
<proteinExistence type="predicted"/>
<dbReference type="RefSeq" id="WP_213493866.1">
    <property type="nucleotide sequence ID" value="NZ_CP074694.1"/>
</dbReference>
<evidence type="ECO:0000313" key="1">
    <source>
        <dbReference type="EMBL" id="QVL29984.1"/>
    </source>
</evidence>
<dbReference type="EMBL" id="CP074694">
    <property type="protein sequence ID" value="QVL29984.1"/>
    <property type="molecule type" value="Genomic_DNA"/>
</dbReference>